<sequence length="147" mass="16729">MEPFNLQEFIPYRLARLSGRVSRSLAQTYRKEGLATVHWRILAQLADNPGLTAVEVGRRIDLEKSKISRALAAMEAKGWLERRRDPSDQRAAIITLTAPGWALFHRIRPMAQAWEAKLLDTLPAETRQQLLALIESLEQRLDQTESG</sequence>
<dbReference type="PANTHER" id="PTHR33164:SF57">
    <property type="entry name" value="MARR-FAMILY TRANSCRIPTIONAL REGULATOR"/>
    <property type="match status" value="1"/>
</dbReference>
<organism evidence="2 3">
    <name type="scientific">Ferrimonas gelatinilytica</name>
    <dbReference type="NCBI Taxonomy" id="1255257"/>
    <lineage>
        <taxon>Bacteria</taxon>
        <taxon>Pseudomonadati</taxon>
        <taxon>Pseudomonadota</taxon>
        <taxon>Gammaproteobacteria</taxon>
        <taxon>Alteromonadales</taxon>
        <taxon>Ferrimonadaceae</taxon>
        <taxon>Ferrimonas</taxon>
    </lineage>
</organism>
<reference evidence="3" key="1">
    <citation type="journal article" date="2019" name="Int. J. Syst. Evol. Microbiol.">
        <title>The Global Catalogue of Microorganisms (GCM) 10K type strain sequencing project: providing services to taxonomists for standard genome sequencing and annotation.</title>
        <authorList>
            <consortium name="The Broad Institute Genomics Platform"/>
            <consortium name="The Broad Institute Genome Sequencing Center for Infectious Disease"/>
            <person name="Wu L."/>
            <person name="Ma J."/>
        </authorList>
    </citation>
    <scope>NUCLEOTIDE SEQUENCE [LARGE SCALE GENOMIC DNA]</scope>
    <source>
        <strain evidence="3">JCM 18720</strain>
    </source>
</reference>
<accession>A0ABP9RTD0</accession>
<dbReference type="SUPFAM" id="SSF46785">
    <property type="entry name" value="Winged helix' DNA-binding domain"/>
    <property type="match status" value="1"/>
</dbReference>
<protein>
    <submittedName>
        <fullName evidence="2">MarR family transcriptional regulator</fullName>
    </submittedName>
</protein>
<dbReference type="InterPro" id="IPR011991">
    <property type="entry name" value="ArsR-like_HTH"/>
</dbReference>
<name>A0ABP9RTD0_9GAMM</name>
<keyword evidence="3" id="KW-1185">Reference proteome</keyword>
<dbReference type="EMBL" id="BAABLF010000001">
    <property type="protein sequence ID" value="GAA5186169.1"/>
    <property type="molecule type" value="Genomic_DNA"/>
</dbReference>
<dbReference type="PROSITE" id="PS50995">
    <property type="entry name" value="HTH_MARR_2"/>
    <property type="match status" value="1"/>
</dbReference>
<dbReference type="Gene3D" id="1.10.10.10">
    <property type="entry name" value="Winged helix-like DNA-binding domain superfamily/Winged helix DNA-binding domain"/>
    <property type="match status" value="1"/>
</dbReference>
<dbReference type="PRINTS" id="PR00598">
    <property type="entry name" value="HTHMARR"/>
</dbReference>
<dbReference type="SMART" id="SM00347">
    <property type="entry name" value="HTH_MARR"/>
    <property type="match status" value="1"/>
</dbReference>
<proteinExistence type="predicted"/>
<feature type="domain" description="HTH marR-type" evidence="1">
    <location>
        <begin position="7"/>
        <end position="139"/>
    </location>
</feature>
<dbReference type="Proteomes" id="UP001501600">
    <property type="component" value="Unassembled WGS sequence"/>
</dbReference>
<dbReference type="RefSeq" id="WP_345315084.1">
    <property type="nucleotide sequence ID" value="NZ_BAABLF010000001.1"/>
</dbReference>
<dbReference type="Pfam" id="PF12802">
    <property type="entry name" value="MarR_2"/>
    <property type="match status" value="1"/>
</dbReference>
<dbReference type="InterPro" id="IPR000835">
    <property type="entry name" value="HTH_MarR-typ"/>
</dbReference>
<dbReference type="InterPro" id="IPR039422">
    <property type="entry name" value="MarR/SlyA-like"/>
</dbReference>
<dbReference type="CDD" id="cd00090">
    <property type="entry name" value="HTH_ARSR"/>
    <property type="match status" value="1"/>
</dbReference>
<evidence type="ECO:0000259" key="1">
    <source>
        <dbReference type="PROSITE" id="PS50995"/>
    </source>
</evidence>
<dbReference type="InterPro" id="IPR036390">
    <property type="entry name" value="WH_DNA-bd_sf"/>
</dbReference>
<evidence type="ECO:0000313" key="2">
    <source>
        <dbReference type="EMBL" id="GAA5186169.1"/>
    </source>
</evidence>
<gene>
    <name evidence="2" type="ORF">GCM10025772_01140</name>
</gene>
<evidence type="ECO:0000313" key="3">
    <source>
        <dbReference type="Proteomes" id="UP001501600"/>
    </source>
</evidence>
<dbReference type="InterPro" id="IPR036388">
    <property type="entry name" value="WH-like_DNA-bd_sf"/>
</dbReference>
<comment type="caution">
    <text evidence="2">The sequence shown here is derived from an EMBL/GenBank/DDBJ whole genome shotgun (WGS) entry which is preliminary data.</text>
</comment>
<dbReference type="PANTHER" id="PTHR33164">
    <property type="entry name" value="TRANSCRIPTIONAL REGULATOR, MARR FAMILY"/>
    <property type="match status" value="1"/>
</dbReference>